<feature type="DNA-binding region" description="H-T-H motif" evidence="5">
    <location>
        <begin position="24"/>
        <end position="43"/>
    </location>
</feature>
<name>A0ABU2HBK3_9ACTN</name>
<evidence type="ECO:0000256" key="1">
    <source>
        <dbReference type="ARBA" id="ARBA00022491"/>
    </source>
</evidence>
<comment type="caution">
    <text evidence="7">The sequence shown here is derived from an EMBL/GenBank/DDBJ whole genome shotgun (WGS) entry which is preliminary data.</text>
</comment>
<evidence type="ECO:0000256" key="2">
    <source>
        <dbReference type="ARBA" id="ARBA00023015"/>
    </source>
</evidence>
<dbReference type="InterPro" id="IPR009057">
    <property type="entry name" value="Homeodomain-like_sf"/>
</dbReference>
<organism evidence="7 8">
    <name type="scientific">Lipingzhangella rawalii</name>
    <dbReference type="NCBI Taxonomy" id="2055835"/>
    <lineage>
        <taxon>Bacteria</taxon>
        <taxon>Bacillati</taxon>
        <taxon>Actinomycetota</taxon>
        <taxon>Actinomycetes</taxon>
        <taxon>Streptosporangiales</taxon>
        <taxon>Nocardiopsidaceae</taxon>
        <taxon>Lipingzhangella</taxon>
    </lineage>
</organism>
<dbReference type="PRINTS" id="PR00455">
    <property type="entry name" value="HTHTETR"/>
</dbReference>
<dbReference type="InterPro" id="IPR001647">
    <property type="entry name" value="HTH_TetR"/>
</dbReference>
<evidence type="ECO:0000313" key="8">
    <source>
        <dbReference type="Proteomes" id="UP001250214"/>
    </source>
</evidence>
<feature type="domain" description="HTH tetR-type" evidence="6">
    <location>
        <begin position="1"/>
        <end position="61"/>
    </location>
</feature>
<dbReference type="Pfam" id="PF13977">
    <property type="entry name" value="TetR_C_6"/>
    <property type="match status" value="1"/>
</dbReference>
<dbReference type="Pfam" id="PF00440">
    <property type="entry name" value="TetR_N"/>
    <property type="match status" value="1"/>
</dbReference>
<dbReference type="InterPro" id="IPR023772">
    <property type="entry name" value="DNA-bd_HTH_TetR-type_CS"/>
</dbReference>
<evidence type="ECO:0000256" key="4">
    <source>
        <dbReference type="ARBA" id="ARBA00023163"/>
    </source>
</evidence>
<protein>
    <submittedName>
        <fullName evidence="7">TetR/AcrR family transcriptional regulator</fullName>
    </submittedName>
</protein>
<dbReference type="PANTHER" id="PTHR30055:SF219">
    <property type="entry name" value="TRANSCRIPTIONAL REGULATORY PROTEIN"/>
    <property type="match status" value="1"/>
</dbReference>
<dbReference type="PANTHER" id="PTHR30055">
    <property type="entry name" value="HTH-TYPE TRANSCRIPTIONAL REGULATOR RUTR"/>
    <property type="match status" value="1"/>
</dbReference>
<keyword evidence="3 5" id="KW-0238">DNA-binding</keyword>
<dbReference type="Gene3D" id="1.10.357.10">
    <property type="entry name" value="Tetracycline Repressor, domain 2"/>
    <property type="match status" value="1"/>
</dbReference>
<proteinExistence type="predicted"/>
<keyword evidence="2" id="KW-0805">Transcription regulation</keyword>
<evidence type="ECO:0000259" key="6">
    <source>
        <dbReference type="PROSITE" id="PS50977"/>
    </source>
</evidence>
<dbReference type="InterPro" id="IPR039538">
    <property type="entry name" value="BetI_C"/>
</dbReference>
<keyword evidence="8" id="KW-1185">Reference proteome</keyword>
<accession>A0ABU2HBK3</accession>
<evidence type="ECO:0000313" key="7">
    <source>
        <dbReference type="EMBL" id="MDS1272697.1"/>
    </source>
</evidence>
<dbReference type="InterPro" id="IPR050109">
    <property type="entry name" value="HTH-type_TetR-like_transc_reg"/>
</dbReference>
<dbReference type="PROSITE" id="PS50977">
    <property type="entry name" value="HTH_TETR_2"/>
    <property type="match status" value="1"/>
</dbReference>
<keyword evidence="1" id="KW-0678">Repressor</keyword>
<dbReference type="SUPFAM" id="SSF48498">
    <property type="entry name" value="Tetracyclin repressor-like, C-terminal domain"/>
    <property type="match status" value="1"/>
</dbReference>
<sequence>MDQRDRLIEAAIRCLQRRGYAHTTTREIVAEAGAHLPAVNYYFGSKDELLRLAVTRALRDWTKAVLAALEGTPAEDPREELRRAMSAFLESLPKSRDSVVAAAEVFAQAPRSTELAALLDQEYQAARELIVQHITATVSERPPAPDVQALAMVLQALFDGLAMQWLVEPQRLPDAEQLVRALDLMCSVRDD</sequence>
<dbReference type="EMBL" id="JAVLVT010000031">
    <property type="protein sequence ID" value="MDS1272697.1"/>
    <property type="molecule type" value="Genomic_DNA"/>
</dbReference>
<reference evidence="8" key="1">
    <citation type="submission" date="2023-07" db="EMBL/GenBank/DDBJ databases">
        <title>Novel species in the genus Lipingzhangella isolated from Sambhar Salt Lake.</title>
        <authorList>
            <person name="Jiya N."/>
            <person name="Kajale S."/>
            <person name="Sharma A."/>
        </authorList>
    </citation>
    <scope>NUCLEOTIDE SEQUENCE [LARGE SCALE GENOMIC DNA]</scope>
    <source>
        <strain evidence="8">LS1_29</strain>
    </source>
</reference>
<evidence type="ECO:0000256" key="3">
    <source>
        <dbReference type="ARBA" id="ARBA00023125"/>
    </source>
</evidence>
<keyword evidence="4" id="KW-0804">Transcription</keyword>
<dbReference type="InterPro" id="IPR036271">
    <property type="entry name" value="Tet_transcr_reg_TetR-rel_C_sf"/>
</dbReference>
<dbReference type="SUPFAM" id="SSF46689">
    <property type="entry name" value="Homeodomain-like"/>
    <property type="match status" value="1"/>
</dbReference>
<gene>
    <name evidence="7" type="ORF">RIF23_20660</name>
</gene>
<dbReference type="PROSITE" id="PS01081">
    <property type="entry name" value="HTH_TETR_1"/>
    <property type="match status" value="1"/>
</dbReference>
<dbReference type="Proteomes" id="UP001250214">
    <property type="component" value="Unassembled WGS sequence"/>
</dbReference>
<evidence type="ECO:0000256" key="5">
    <source>
        <dbReference type="PROSITE-ProRule" id="PRU00335"/>
    </source>
</evidence>